<evidence type="ECO:0000256" key="10">
    <source>
        <dbReference type="ARBA" id="ARBA00023170"/>
    </source>
</evidence>
<keyword evidence="8 12" id="KW-1133">Transmembrane helix</keyword>
<protein>
    <recommendedName>
        <fullName evidence="13">Leucine-rich repeat-containing N-terminal plant-type domain-containing protein</fullName>
    </recommendedName>
</protein>
<keyword evidence="3" id="KW-1003">Cell membrane</keyword>
<evidence type="ECO:0000256" key="5">
    <source>
        <dbReference type="ARBA" id="ARBA00022692"/>
    </source>
</evidence>
<evidence type="ECO:0000256" key="4">
    <source>
        <dbReference type="ARBA" id="ARBA00022614"/>
    </source>
</evidence>
<evidence type="ECO:0000256" key="7">
    <source>
        <dbReference type="ARBA" id="ARBA00022737"/>
    </source>
</evidence>
<dbReference type="InterPro" id="IPR001611">
    <property type="entry name" value="Leu-rich_rpt"/>
</dbReference>
<accession>A0ABY9CCI7</accession>
<dbReference type="InterPro" id="IPR013210">
    <property type="entry name" value="LRR_N_plant-typ"/>
</dbReference>
<feature type="transmembrane region" description="Helical" evidence="12">
    <location>
        <begin position="1028"/>
        <end position="1049"/>
    </location>
</feature>
<evidence type="ECO:0000256" key="2">
    <source>
        <dbReference type="ARBA" id="ARBA00009592"/>
    </source>
</evidence>
<evidence type="ECO:0000256" key="6">
    <source>
        <dbReference type="ARBA" id="ARBA00022729"/>
    </source>
</evidence>
<evidence type="ECO:0000256" key="11">
    <source>
        <dbReference type="ARBA" id="ARBA00023180"/>
    </source>
</evidence>
<evidence type="ECO:0000259" key="13">
    <source>
        <dbReference type="Pfam" id="PF08263"/>
    </source>
</evidence>
<keyword evidence="15" id="KW-1185">Reference proteome</keyword>
<dbReference type="PANTHER" id="PTHR48052:SF60">
    <property type="entry name" value="RECEPTOR-LIKE PROTEIN KINASE"/>
    <property type="match status" value="1"/>
</dbReference>
<dbReference type="Proteomes" id="UP001227230">
    <property type="component" value="Chromosome 8"/>
</dbReference>
<dbReference type="PRINTS" id="PR00019">
    <property type="entry name" value="LEURICHRPT"/>
</dbReference>
<dbReference type="Pfam" id="PF08263">
    <property type="entry name" value="LRRNT_2"/>
    <property type="match status" value="1"/>
</dbReference>
<proteinExistence type="inferred from homology"/>
<keyword evidence="9 12" id="KW-0472">Membrane</keyword>
<keyword evidence="7" id="KW-0677">Repeat</keyword>
<dbReference type="EMBL" id="CP126655">
    <property type="protein sequence ID" value="WJZ92792.1"/>
    <property type="molecule type" value="Genomic_DNA"/>
</dbReference>
<gene>
    <name evidence="14" type="ORF">VitviT2T_011769</name>
</gene>
<evidence type="ECO:0000313" key="14">
    <source>
        <dbReference type="EMBL" id="WJZ92792.1"/>
    </source>
</evidence>
<keyword evidence="6" id="KW-0732">Signal</keyword>
<dbReference type="Gene3D" id="3.80.10.10">
    <property type="entry name" value="Ribonuclease Inhibitor"/>
    <property type="match status" value="5"/>
</dbReference>
<evidence type="ECO:0000256" key="8">
    <source>
        <dbReference type="ARBA" id="ARBA00022989"/>
    </source>
</evidence>
<dbReference type="SUPFAM" id="SSF52058">
    <property type="entry name" value="L domain-like"/>
    <property type="match status" value="2"/>
</dbReference>
<reference evidence="14 15" key="1">
    <citation type="journal article" date="2023" name="Hortic Res">
        <title>The complete reference genome for grapevine (Vitis vinifera L.) genetics and breeding.</title>
        <authorList>
            <person name="Shi X."/>
            <person name="Cao S."/>
            <person name="Wang X."/>
            <person name="Huang S."/>
            <person name="Wang Y."/>
            <person name="Liu Z."/>
            <person name="Liu W."/>
            <person name="Leng X."/>
            <person name="Peng Y."/>
            <person name="Wang N."/>
            <person name="Wang Y."/>
            <person name="Ma Z."/>
            <person name="Xu X."/>
            <person name="Zhang F."/>
            <person name="Xue H."/>
            <person name="Zhong H."/>
            <person name="Wang Y."/>
            <person name="Zhang K."/>
            <person name="Velt A."/>
            <person name="Avia K."/>
            <person name="Holtgrawe D."/>
            <person name="Grimplet J."/>
            <person name="Matus J.T."/>
            <person name="Ware D."/>
            <person name="Wu X."/>
            <person name="Wang H."/>
            <person name="Liu C."/>
            <person name="Fang Y."/>
            <person name="Rustenholz C."/>
            <person name="Cheng Z."/>
            <person name="Xiao H."/>
            <person name="Zhou Y."/>
        </authorList>
    </citation>
    <scope>NUCLEOTIDE SEQUENCE [LARGE SCALE GENOMIC DNA]</scope>
    <source>
        <strain evidence="15">cv. Pinot noir / PN40024</strain>
        <tissue evidence="14">Leaf</tissue>
    </source>
</reference>
<dbReference type="Pfam" id="PF13855">
    <property type="entry name" value="LRR_8"/>
    <property type="match status" value="2"/>
</dbReference>
<keyword evidence="4" id="KW-0433">Leucine-rich repeat</keyword>
<feature type="domain" description="Leucine-rich repeat-containing N-terminal plant-type" evidence="13">
    <location>
        <begin position="51"/>
        <end position="90"/>
    </location>
</feature>
<dbReference type="Pfam" id="PF00560">
    <property type="entry name" value="LRR_1"/>
    <property type="match status" value="10"/>
</dbReference>
<dbReference type="InterPro" id="IPR032675">
    <property type="entry name" value="LRR_dom_sf"/>
</dbReference>
<dbReference type="SUPFAM" id="SSF52047">
    <property type="entry name" value="RNI-like"/>
    <property type="match status" value="1"/>
</dbReference>
<dbReference type="InterPro" id="IPR003591">
    <property type="entry name" value="Leu-rich_rpt_typical-subtyp"/>
</dbReference>
<evidence type="ECO:0000313" key="15">
    <source>
        <dbReference type="Proteomes" id="UP001227230"/>
    </source>
</evidence>
<name>A0ABY9CCI7_VITVI</name>
<dbReference type="PANTHER" id="PTHR48052">
    <property type="entry name" value="UNNAMED PRODUCT"/>
    <property type="match status" value="1"/>
</dbReference>
<dbReference type="SMART" id="SM00369">
    <property type="entry name" value="LRR_TYP"/>
    <property type="match status" value="8"/>
</dbReference>
<sequence>MSGLSSISQLLPMGILLFSWIFFMPLCSSFFGMHVALVSGECLSDGRVCLEDEMLLLLQLKSTLKFNADASNKLVSWNQSADCCSWGGVTWDATGHVVALDLSSEFISDGFYSSSSIFSLQYLQSLNLANNTFFSSEIPSGFDKLGNLTYLNLSKAGFSGQIPIEISRLTRLVTIDISSFNDLFGTPAPKLEQPNLRMLVQNLKELRELHLDGVDISAQGKEWCQALSSSVPNLRVLSLSRCFLSGPIDSSLVKLRSLSVVHLNYNNFTAPVPDFLANFSNLTSLSLSFCRLYGTFPENIFQVPALQILDLSNNQLLWGALPEFPQGGSLRTLVLSDTKFSGHMPDSIGKLEMLSWIELARCNFSGPIPSSIANLTRLLYLDLSSNGFTGSIPSFRSSKNLTHINLSRNYFTGQIISHHWEGFLNLLNLDLHQNLLHGDLPLSLFSHPSLQKIQLNQNQFSGQLNEFSVVSSFVLEVLDLSSNNLQGSIPLSVFDLRALRVLELSFNNVSGTLELSKFQELGNLTTLSLSHNKLSINVDSFNSSFSKSPHFTTLKLASCNLKRFPDLRNNSKFLGYLDLSQNQIQGEIPHWIWMIGNSFLVHLNLSHNLLVDLQEPFPNLPPYLFTLDLHSNLLRGRIPTPPQFSSYVDYSNNSFISSIPEDIGSYISYVIFFSLSKNNISGIIPESICNATNVQVLDLSDNALSGEIPSCLIENEALAVLNLRRNMFSGTISGNFPGNCILHTLDLNGNLLEGTIPESVANCKELEVLNLGNNRIDDKFPCWLKNMSSLRVLVLRANRFHGPIGCPNSNSTWPMLQIVDLAYNNFSGKLPAKGFLTWKAMMASEDEVQSKLNHIQFKILEFSELYYQDAVTVTSKGQEMELVKVLTLFTSIDFSSNKFEGQIPEEMGNFISLYVLNLSGNGFTGQIPSSMGQLRQLESLDLSRNHLSGKIPTELVSLTFLSVLDLSFNQLVGAIPSGNQFQTFSEASFQVNKGLCGQPLNVNCEEDTPPPTFDDRHSASRMEIKWEYIAPEIGFVTGLGIVIWPLVFCRRWRQCYYKRVDRILSRILHHQDQRASGGRRAHRIRRRRM</sequence>
<evidence type="ECO:0000256" key="1">
    <source>
        <dbReference type="ARBA" id="ARBA00004251"/>
    </source>
</evidence>
<comment type="similarity">
    <text evidence="2">Belongs to the RLP family.</text>
</comment>
<comment type="subcellular location">
    <subcellularLocation>
        <location evidence="1">Cell membrane</location>
        <topology evidence="1">Single-pass type I membrane protein</topology>
    </subcellularLocation>
</comment>
<evidence type="ECO:0000256" key="9">
    <source>
        <dbReference type="ARBA" id="ARBA00023136"/>
    </source>
</evidence>
<keyword evidence="5 12" id="KW-0812">Transmembrane</keyword>
<organism evidence="14 15">
    <name type="scientific">Vitis vinifera</name>
    <name type="common">Grape</name>
    <dbReference type="NCBI Taxonomy" id="29760"/>
    <lineage>
        <taxon>Eukaryota</taxon>
        <taxon>Viridiplantae</taxon>
        <taxon>Streptophyta</taxon>
        <taxon>Embryophyta</taxon>
        <taxon>Tracheophyta</taxon>
        <taxon>Spermatophyta</taxon>
        <taxon>Magnoliopsida</taxon>
        <taxon>eudicotyledons</taxon>
        <taxon>Gunneridae</taxon>
        <taxon>Pentapetalae</taxon>
        <taxon>rosids</taxon>
        <taxon>Vitales</taxon>
        <taxon>Vitaceae</taxon>
        <taxon>Viteae</taxon>
        <taxon>Vitis</taxon>
    </lineage>
</organism>
<keyword evidence="11" id="KW-0325">Glycoprotein</keyword>
<keyword evidence="10" id="KW-0675">Receptor</keyword>
<evidence type="ECO:0000256" key="3">
    <source>
        <dbReference type="ARBA" id="ARBA00022475"/>
    </source>
</evidence>
<evidence type="ECO:0000256" key="12">
    <source>
        <dbReference type="SAM" id="Phobius"/>
    </source>
</evidence>